<dbReference type="AlphaFoldDB" id="A0A2A9NQ71"/>
<gene>
    <name evidence="2" type="ORF">AMATHDRAFT_145063</name>
</gene>
<sequence length="320" mass="36427">MSVAIYRKAKDVPAFVVATLERHAVLANTILPQLEKCRTGEVADEDQLWIIYTIDGEVTYVLSVTNTFMDKYPIFIFTTKPSESLCGQVFEDEMMTLAESLEKNVQWRRVYSVFAPMAIADEFTKCWSDLTGIPINDDEPYYDSYISDCTPESFVAHDRRPVPPNHRFEIRRAYTGDVDNVARLCKGFSEESVSRRKQEAEYLINHGLIWVYTTISPRTGRADIASILACTRNTKKVATITKVYTSEAWRGMGCAGRLVRQACRELFAQGKQSIALYVGVENGAQSVYRKVGFKNLDETSDADRWVEIGFEQEFVDLGHW</sequence>
<dbReference type="Gene3D" id="3.40.630.30">
    <property type="match status" value="1"/>
</dbReference>
<organism evidence="2 3">
    <name type="scientific">Amanita thiersii Skay4041</name>
    <dbReference type="NCBI Taxonomy" id="703135"/>
    <lineage>
        <taxon>Eukaryota</taxon>
        <taxon>Fungi</taxon>
        <taxon>Dikarya</taxon>
        <taxon>Basidiomycota</taxon>
        <taxon>Agaricomycotina</taxon>
        <taxon>Agaricomycetes</taxon>
        <taxon>Agaricomycetidae</taxon>
        <taxon>Agaricales</taxon>
        <taxon>Pluteineae</taxon>
        <taxon>Amanitaceae</taxon>
        <taxon>Amanita</taxon>
    </lineage>
</organism>
<dbReference type="PROSITE" id="PS51186">
    <property type="entry name" value="GNAT"/>
    <property type="match status" value="1"/>
</dbReference>
<name>A0A2A9NQ71_9AGAR</name>
<evidence type="ECO:0000313" key="3">
    <source>
        <dbReference type="Proteomes" id="UP000242287"/>
    </source>
</evidence>
<dbReference type="OrthoDB" id="5372118at2759"/>
<dbReference type="EMBL" id="KZ302003">
    <property type="protein sequence ID" value="PFH50461.1"/>
    <property type="molecule type" value="Genomic_DNA"/>
</dbReference>
<evidence type="ECO:0000259" key="1">
    <source>
        <dbReference type="PROSITE" id="PS51186"/>
    </source>
</evidence>
<proteinExistence type="predicted"/>
<dbReference type="SUPFAM" id="SSF55729">
    <property type="entry name" value="Acyl-CoA N-acyltransferases (Nat)"/>
    <property type="match status" value="1"/>
</dbReference>
<dbReference type="Proteomes" id="UP000242287">
    <property type="component" value="Unassembled WGS sequence"/>
</dbReference>
<reference evidence="2 3" key="1">
    <citation type="submission" date="2014-02" db="EMBL/GenBank/DDBJ databases">
        <title>Transposable element dynamics among asymbiotic and ectomycorrhizal Amanita fungi.</title>
        <authorList>
            <consortium name="DOE Joint Genome Institute"/>
            <person name="Hess J."/>
            <person name="Skrede I."/>
            <person name="Wolfe B."/>
            <person name="LaButti K."/>
            <person name="Ohm R.A."/>
            <person name="Grigoriev I.V."/>
            <person name="Pringle A."/>
        </authorList>
    </citation>
    <scope>NUCLEOTIDE SEQUENCE [LARGE SCALE GENOMIC DNA]</scope>
    <source>
        <strain evidence="2 3">SKay4041</strain>
    </source>
</reference>
<accession>A0A2A9NQ71</accession>
<dbReference type="CDD" id="cd04301">
    <property type="entry name" value="NAT_SF"/>
    <property type="match status" value="1"/>
</dbReference>
<evidence type="ECO:0000313" key="2">
    <source>
        <dbReference type="EMBL" id="PFH50461.1"/>
    </source>
</evidence>
<protein>
    <recommendedName>
        <fullName evidence="1">N-acetyltransferase domain-containing protein</fullName>
    </recommendedName>
</protein>
<dbReference type="GO" id="GO:0016747">
    <property type="term" value="F:acyltransferase activity, transferring groups other than amino-acyl groups"/>
    <property type="evidence" value="ECO:0007669"/>
    <property type="project" value="InterPro"/>
</dbReference>
<dbReference type="InterPro" id="IPR000182">
    <property type="entry name" value="GNAT_dom"/>
</dbReference>
<dbReference type="Pfam" id="PF08445">
    <property type="entry name" value="FR47"/>
    <property type="match status" value="1"/>
</dbReference>
<dbReference type="InterPro" id="IPR016181">
    <property type="entry name" value="Acyl_CoA_acyltransferase"/>
</dbReference>
<feature type="domain" description="N-acetyltransferase" evidence="1">
    <location>
        <begin position="168"/>
        <end position="313"/>
    </location>
</feature>
<keyword evidence="3" id="KW-1185">Reference proteome</keyword>
<dbReference type="InterPro" id="IPR013653">
    <property type="entry name" value="GCN5-like_dom"/>
</dbReference>